<name>A0A371QU66_9CREN</name>
<dbReference type="EMBL" id="NMUF01000012">
    <property type="protein sequence ID" value="RFA99005.1"/>
    <property type="molecule type" value="Genomic_DNA"/>
</dbReference>
<accession>A0A371QU66</accession>
<dbReference type="RefSeq" id="WP_116422206.1">
    <property type="nucleotide sequence ID" value="NZ_NMUE01000093.1"/>
</dbReference>
<gene>
    <name evidence="2" type="ORF">CGL51_14450</name>
    <name evidence="3" type="ORF">CGL52_05805</name>
</gene>
<dbReference type="PANTHER" id="PTHR21381">
    <property type="entry name" value="ZGC:162297"/>
    <property type="match status" value="1"/>
</dbReference>
<evidence type="ECO:0000313" key="5">
    <source>
        <dbReference type="Proteomes" id="UP000257123"/>
    </source>
</evidence>
<protein>
    <submittedName>
        <fullName evidence="2">Photosystem I assembly BtpA</fullName>
    </submittedName>
</protein>
<evidence type="ECO:0000313" key="3">
    <source>
        <dbReference type="EMBL" id="RFA99005.1"/>
    </source>
</evidence>
<dbReference type="Pfam" id="PF03437">
    <property type="entry name" value="BtpA"/>
    <property type="match status" value="1"/>
</dbReference>
<proteinExistence type="inferred from homology"/>
<evidence type="ECO:0000313" key="4">
    <source>
        <dbReference type="Proteomes" id="UP000256877"/>
    </source>
</evidence>
<dbReference type="PIRSF" id="PIRSF005956">
    <property type="entry name" value="BtpA"/>
    <property type="match status" value="1"/>
</dbReference>
<organism evidence="2 5">
    <name type="scientific">Pyrobaculum aerophilum</name>
    <dbReference type="NCBI Taxonomy" id="13773"/>
    <lineage>
        <taxon>Archaea</taxon>
        <taxon>Thermoproteota</taxon>
        <taxon>Thermoprotei</taxon>
        <taxon>Thermoproteales</taxon>
        <taxon>Thermoproteaceae</taxon>
        <taxon>Pyrobaculum</taxon>
    </lineage>
</organism>
<dbReference type="AlphaFoldDB" id="A0A371QU66"/>
<dbReference type="SUPFAM" id="SSF51366">
    <property type="entry name" value="Ribulose-phoshate binding barrel"/>
    <property type="match status" value="1"/>
</dbReference>
<dbReference type="InterPro" id="IPR011060">
    <property type="entry name" value="RibuloseP-bd_barrel"/>
</dbReference>
<sequence length="241" mass="26021">MIIGVLHLLPIDDPEFFNHAVRNARRLEDAGADAIIVENYYDTPFKPYADFPRAVAVAAAVRDVVREVSIPVGVNLLRNACRKAAVIARYAGGRFIRCNAYTDVVLTESGLLLPQAPYIKGVKVLADVHVKHGMTVYPPTLAEAVETASTRAAPDAIVITGRKTGEPPDPVEIATARAHTDLPVLAGSGICFNTLDLLKIVDGAIIGTCLKSGREVDSEKAARLIKEARQVLKPRRALVLR</sequence>
<dbReference type="EMBL" id="NMUE01000093">
    <property type="protein sequence ID" value="RFA92359.1"/>
    <property type="molecule type" value="Genomic_DNA"/>
</dbReference>
<dbReference type="Proteomes" id="UP000256877">
    <property type="component" value="Unassembled WGS sequence"/>
</dbReference>
<dbReference type="PANTHER" id="PTHR21381:SF3">
    <property type="entry name" value="SGC REGION PROTEIN SGCQ-RELATED"/>
    <property type="match status" value="1"/>
</dbReference>
<comment type="caution">
    <text evidence="2">The sequence shown here is derived from an EMBL/GenBank/DDBJ whole genome shotgun (WGS) entry which is preliminary data.</text>
</comment>
<dbReference type="OrthoDB" id="38543at2157"/>
<dbReference type="InterPro" id="IPR005137">
    <property type="entry name" value="BtpA"/>
</dbReference>
<reference evidence="4 5" key="1">
    <citation type="submission" date="2017-07" db="EMBL/GenBank/DDBJ databases">
        <title>Draft genome sequence of aerobic hyperthermophilic archaea, Pyrobaculum aerophilum YKB31 and YKB32.</title>
        <authorList>
            <person name="Mochizuki T."/>
            <person name="Berliner A.J."/>
            <person name="Yoshida-Takashima Y."/>
            <person name="Takaki Y."/>
            <person name="Nunoura T."/>
            <person name="Takai K."/>
        </authorList>
    </citation>
    <scope>NUCLEOTIDE SEQUENCE [LARGE SCALE GENOMIC DNA]</scope>
    <source>
        <strain evidence="2 5">YKB31</strain>
        <strain evidence="3 4">YKB32</strain>
    </source>
</reference>
<dbReference type="Proteomes" id="UP000257123">
    <property type="component" value="Unassembled WGS sequence"/>
</dbReference>
<dbReference type="CDD" id="cd04722">
    <property type="entry name" value="TIM_phosphate_binding"/>
    <property type="match status" value="1"/>
</dbReference>
<evidence type="ECO:0000313" key="2">
    <source>
        <dbReference type="EMBL" id="RFA92359.1"/>
    </source>
</evidence>
<evidence type="ECO:0000256" key="1">
    <source>
        <dbReference type="ARBA" id="ARBA00006007"/>
    </source>
</evidence>
<comment type="similarity">
    <text evidence="1">Belongs to the BtpA family.</text>
</comment>